<evidence type="ECO:0000313" key="2">
    <source>
        <dbReference type="EMBL" id="CAA9283038.1"/>
    </source>
</evidence>
<dbReference type="AlphaFoldDB" id="A0A6J4JN62"/>
<gene>
    <name evidence="2" type="ORF">AVDCRST_MAG08-3923</name>
</gene>
<organism evidence="2">
    <name type="scientific">uncultured Acetobacteraceae bacterium</name>
    <dbReference type="NCBI Taxonomy" id="169975"/>
    <lineage>
        <taxon>Bacteria</taxon>
        <taxon>Pseudomonadati</taxon>
        <taxon>Pseudomonadota</taxon>
        <taxon>Alphaproteobacteria</taxon>
        <taxon>Acetobacterales</taxon>
        <taxon>Acetobacteraceae</taxon>
        <taxon>environmental samples</taxon>
    </lineage>
</organism>
<proteinExistence type="predicted"/>
<sequence>MSCPLGRPPSRQPRLSRKEPRHDPRPDDRHARRVRVRIRGRPVPRRSSRQSGRKHPSRPARRGGTGHYGDYEGEFEDEFETLVSGEREVLTPESAAALMEVLATQAAESESEYEADQFFPLLAALAPLAAKAVPMLAKSVAPHLVRGVASLGKRLWRSRAQTAGARARHDRPRGGAQRPSTSRGGTAGHGRSWRPVGQRHGAQAGQPQLPTETAAGYERLAADARGRRRLSHRA</sequence>
<name>A0A6J4JN62_9PROT</name>
<feature type="compositionally biased region" description="Basic and acidic residues" evidence="1">
    <location>
        <begin position="16"/>
        <end position="30"/>
    </location>
</feature>
<protein>
    <submittedName>
        <fullName evidence="2">Uncharacterized protein</fullName>
    </submittedName>
</protein>
<evidence type="ECO:0000256" key="1">
    <source>
        <dbReference type="SAM" id="MobiDB-lite"/>
    </source>
</evidence>
<accession>A0A6J4JN62</accession>
<feature type="region of interest" description="Disordered" evidence="1">
    <location>
        <begin position="159"/>
        <end position="234"/>
    </location>
</feature>
<feature type="compositionally biased region" description="Basic residues" evidence="1">
    <location>
        <begin position="31"/>
        <end position="61"/>
    </location>
</feature>
<dbReference type="EMBL" id="CADCTG010000305">
    <property type="protein sequence ID" value="CAA9283038.1"/>
    <property type="molecule type" value="Genomic_DNA"/>
</dbReference>
<reference evidence="2" key="1">
    <citation type="submission" date="2020-02" db="EMBL/GenBank/DDBJ databases">
        <authorList>
            <person name="Meier V. D."/>
        </authorList>
    </citation>
    <scope>NUCLEOTIDE SEQUENCE</scope>
    <source>
        <strain evidence="2">AVDCRST_MAG08</strain>
    </source>
</reference>
<feature type="compositionally biased region" description="Pro residues" evidence="1">
    <location>
        <begin position="1"/>
        <end position="11"/>
    </location>
</feature>
<feature type="region of interest" description="Disordered" evidence="1">
    <location>
        <begin position="1"/>
        <end position="71"/>
    </location>
</feature>